<evidence type="ECO:0000313" key="2">
    <source>
        <dbReference type="Proteomes" id="UP000256708"/>
    </source>
</evidence>
<gene>
    <name evidence="1" type="ORF">DXT99_12505</name>
</gene>
<dbReference type="EMBL" id="QRGR01000012">
    <property type="protein sequence ID" value="RDV14782.1"/>
    <property type="molecule type" value="Genomic_DNA"/>
</dbReference>
<dbReference type="AlphaFoldDB" id="A0A3D8LCV8"/>
<comment type="caution">
    <text evidence="1">The sequence shown here is derived from an EMBL/GenBank/DDBJ whole genome shotgun (WGS) entry which is preliminary data.</text>
</comment>
<accession>A0A3D8LCV8</accession>
<organism evidence="1 2">
    <name type="scientific">Pontibacter diazotrophicus</name>
    <dbReference type="NCBI Taxonomy" id="1400979"/>
    <lineage>
        <taxon>Bacteria</taxon>
        <taxon>Pseudomonadati</taxon>
        <taxon>Bacteroidota</taxon>
        <taxon>Cytophagia</taxon>
        <taxon>Cytophagales</taxon>
        <taxon>Hymenobacteraceae</taxon>
        <taxon>Pontibacter</taxon>
    </lineage>
</organism>
<evidence type="ECO:0000313" key="1">
    <source>
        <dbReference type="EMBL" id="RDV14782.1"/>
    </source>
</evidence>
<protein>
    <submittedName>
        <fullName evidence="1">Uncharacterized protein</fullName>
    </submittedName>
</protein>
<name>A0A3D8LCV8_9BACT</name>
<dbReference type="Proteomes" id="UP000256708">
    <property type="component" value="Unassembled WGS sequence"/>
</dbReference>
<proteinExistence type="predicted"/>
<keyword evidence="2" id="KW-1185">Reference proteome</keyword>
<sequence length="69" mass="8191">MFKFHFCKRKLFRKGSGEAFFEQHSSAMVREKGEDRFLYERFAAQNMNFKHALRVFDSGNSNRSATHEP</sequence>
<reference evidence="2" key="1">
    <citation type="submission" date="2018-08" db="EMBL/GenBank/DDBJ databases">
        <authorList>
            <person name="Liu Z.-W."/>
            <person name="Du Z.-J."/>
        </authorList>
    </citation>
    <scope>NUCLEOTIDE SEQUENCE [LARGE SCALE GENOMIC DNA]</scope>
    <source>
        <strain evidence="2">H4X</strain>
    </source>
</reference>